<name>A0ABQ6I5K5_9MICO</name>
<feature type="region of interest" description="Disordered" evidence="1">
    <location>
        <begin position="14"/>
        <end position="44"/>
    </location>
</feature>
<dbReference type="Pfam" id="PF19843">
    <property type="entry name" value="DUF6318"/>
    <property type="match status" value="1"/>
</dbReference>
<feature type="compositionally biased region" description="Low complexity" evidence="1">
    <location>
        <begin position="31"/>
        <end position="44"/>
    </location>
</feature>
<protein>
    <recommendedName>
        <fullName evidence="3">DUF6318 domain-containing protein</fullName>
    </recommendedName>
</protein>
<evidence type="ECO:0000313" key="4">
    <source>
        <dbReference type="EMBL" id="GMA25747.1"/>
    </source>
</evidence>
<feature type="domain" description="DUF6318" evidence="3">
    <location>
        <begin position="57"/>
        <end position="191"/>
    </location>
</feature>
<reference evidence="5" key="1">
    <citation type="journal article" date="2019" name="Int. J. Syst. Evol. Microbiol.">
        <title>The Global Catalogue of Microorganisms (GCM) 10K type strain sequencing project: providing services to taxonomists for standard genome sequencing and annotation.</title>
        <authorList>
            <consortium name="The Broad Institute Genomics Platform"/>
            <consortium name="The Broad Institute Genome Sequencing Center for Infectious Disease"/>
            <person name="Wu L."/>
            <person name="Ma J."/>
        </authorList>
    </citation>
    <scope>NUCLEOTIDE SEQUENCE [LARGE SCALE GENOMIC DNA]</scope>
    <source>
        <strain evidence="5">NBRC 106348</strain>
    </source>
</reference>
<dbReference type="EMBL" id="BSUK01000001">
    <property type="protein sequence ID" value="GMA25747.1"/>
    <property type="molecule type" value="Genomic_DNA"/>
</dbReference>
<proteinExistence type="predicted"/>
<feature type="chain" id="PRO_5045827867" description="DUF6318 domain-containing protein" evidence="2">
    <location>
        <begin position="20"/>
        <end position="199"/>
    </location>
</feature>
<accession>A0ABQ6I5K5</accession>
<gene>
    <name evidence="4" type="ORF">GCM10025864_35060</name>
</gene>
<dbReference type="InterPro" id="IPR046281">
    <property type="entry name" value="DUF6318"/>
</dbReference>
<evidence type="ECO:0000256" key="1">
    <source>
        <dbReference type="SAM" id="MobiDB-lite"/>
    </source>
</evidence>
<dbReference type="Proteomes" id="UP001157091">
    <property type="component" value="Unassembled WGS sequence"/>
</dbReference>
<feature type="signal peptide" evidence="2">
    <location>
        <begin position="1"/>
        <end position="19"/>
    </location>
</feature>
<keyword evidence="5" id="KW-1185">Reference proteome</keyword>
<comment type="caution">
    <text evidence="4">The sequence shown here is derived from an EMBL/GenBank/DDBJ whole genome shotgun (WGS) entry which is preliminary data.</text>
</comment>
<evidence type="ECO:0000259" key="3">
    <source>
        <dbReference type="Pfam" id="PF19843"/>
    </source>
</evidence>
<evidence type="ECO:0000313" key="5">
    <source>
        <dbReference type="Proteomes" id="UP001157091"/>
    </source>
</evidence>
<sequence length="199" mass="21265">MVAVVTAFALTSCSGSGEAGPTTAAAIEPSPTVNTPAATPHATPIPTATATIATSGAPKRPAGMNANTAEGARKTALYFIQLYPYVMRTGDVKEWDRLSVAKKCDFCSKTRRDALSIKKKHYKFVGGALEAKVVQTYDRDTLYDAYRLDVRFSEKASAIRDRAGNDVTSSDANEVVLGVEVMRAGKAWKILEIGTEDGQ</sequence>
<keyword evidence="2" id="KW-0732">Signal</keyword>
<organism evidence="4 5">
    <name type="scientific">Luteimicrobium album</name>
    <dbReference type="NCBI Taxonomy" id="1054550"/>
    <lineage>
        <taxon>Bacteria</taxon>
        <taxon>Bacillati</taxon>
        <taxon>Actinomycetota</taxon>
        <taxon>Actinomycetes</taxon>
        <taxon>Micrococcales</taxon>
        <taxon>Luteimicrobium</taxon>
    </lineage>
</organism>
<evidence type="ECO:0000256" key="2">
    <source>
        <dbReference type="SAM" id="SignalP"/>
    </source>
</evidence>